<dbReference type="OrthoDB" id="5395912at2"/>
<protein>
    <recommendedName>
        <fullName evidence="1">SseB protein N-terminal domain-containing protein</fullName>
    </recommendedName>
</protein>
<accession>A0A1X0XJZ5</accession>
<name>A0A1X0XJZ5_9BACT</name>
<reference evidence="2 3" key="1">
    <citation type="submission" date="2017-03" db="EMBL/GenBank/DDBJ databases">
        <title>Genome sequence of Geothermobacter sp. EPR-M, Deep-Sea Iron Reducer.</title>
        <authorList>
            <person name="Tully B."/>
            <person name="Savalia P."/>
            <person name="Abuyen K."/>
            <person name="Baughan C."/>
            <person name="Romero E."/>
            <person name="Ronkowski C."/>
            <person name="Torres B."/>
            <person name="Tremblay J."/>
            <person name="Trujillo A."/>
            <person name="Tyler M."/>
            <person name="Perez-Rodriguez I."/>
            <person name="Amend J."/>
        </authorList>
    </citation>
    <scope>NUCLEOTIDE SEQUENCE [LARGE SCALE GENOMIC DNA]</scope>
    <source>
        <strain evidence="2 3">EPR-M</strain>
    </source>
</reference>
<dbReference type="RefSeq" id="WP_085011918.1">
    <property type="nucleotide sequence ID" value="NZ_NAAD01000042.1"/>
</dbReference>
<dbReference type="InterPro" id="IPR009839">
    <property type="entry name" value="SseB_N"/>
</dbReference>
<gene>
    <name evidence="2" type="ORF">B5V00_16545</name>
</gene>
<organism evidence="2 3">
    <name type="scientific">Geothermobacter hydrogeniphilus</name>
    <dbReference type="NCBI Taxonomy" id="1969733"/>
    <lineage>
        <taxon>Bacteria</taxon>
        <taxon>Pseudomonadati</taxon>
        <taxon>Thermodesulfobacteriota</taxon>
        <taxon>Desulfuromonadia</taxon>
        <taxon>Desulfuromonadales</taxon>
        <taxon>Geothermobacteraceae</taxon>
        <taxon>Geothermobacter</taxon>
    </lineage>
</organism>
<dbReference type="STRING" id="1969733.B5V00_16545"/>
<dbReference type="Proteomes" id="UP000193136">
    <property type="component" value="Unassembled WGS sequence"/>
</dbReference>
<feature type="domain" description="SseB protein N-terminal" evidence="1">
    <location>
        <begin position="5"/>
        <end position="122"/>
    </location>
</feature>
<dbReference type="EMBL" id="NAAD01000042">
    <property type="protein sequence ID" value="ORJ53220.1"/>
    <property type="molecule type" value="Genomic_DNA"/>
</dbReference>
<evidence type="ECO:0000313" key="2">
    <source>
        <dbReference type="EMBL" id="ORJ53220.1"/>
    </source>
</evidence>
<comment type="caution">
    <text evidence="2">The sequence shown here is derived from an EMBL/GenBank/DDBJ whole genome shotgun (WGS) entry which is preliminary data.</text>
</comment>
<keyword evidence="3" id="KW-1185">Reference proteome</keyword>
<evidence type="ECO:0000259" key="1">
    <source>
        <dbReference type="Pfam" id="PF07179"/>
    </source>
</evidence>
<dbReference type="Pfam" id="PF07179">
    <property type="entry name" value="SseB"/>
    <property type="match status" value="1"/>
</dbReference>
<proteinExistence type="predicted"/>
<dbReference type="AlphaFoldDB" id="A0A1X0XJZ5"/>
<evidence type="ECO:0000313" key="3">
    <source>
        <dbReference type="Proteomes" id="UP000193136"/>
    </source>
</evidence>
<sequence length="139" mass="15633">MTEIDKALETLRANPEDHKAQSGFYDLFLNSGFFVPTVTETFINGAGENEEASVPLLVESDGTDFLVFFDQQQRLDAWAEQEAPSIQVPGHMLAEMSTEKIHWVMNMGTDFTKEFVPEEIAWLKDVVTRCKAEDEAAAE</sequence>